<dbReference type="InterPro" id="IPR012318">
    <property type="entry name" value="HTH_CRP"/>
</dbReference>
<dbReference type="SUPFAM" id="SSF51206">
    <property type="entry name" value="cAMP-binding domain-like"/>
    <property type="match status" value="1"/>
</dbReference>
<evidence type="ECO:0000256" key="1">
    <source>
        <dbReference type="ARBA" id="ARBA00023015"/>
    </source>
</evidence>
<protein>
    <submittedName>
        <fullName evidence="6">CRP-like cAMP-binding protein</fullName>
    </submittedName>
</protein>
<name>A0A7W3LVW2_ACTNM</name>
<dbReference type="Proteomes" id="UP000572680">
    <property type="component" value="Unassembled WGS sequence"/>
</dbReference>
<dbReference type="GO" id="GO:0003700">
    <property type="term" value="F:DNA-binding transcription factor activity"/>
    <property type="evidence" value="ECO:0007669"/>
    <property type="project" value="TreeGrafter"/>
</dbReference>
<keyword evidence="2" id="KW-0238">DNA-binding</keyword>
<dbReference type="CDD" id="cd00038">
    <property type="entry name" value="CAP_ED"/>
    <property type="match status" value="1"/>
</dbReference>
<dbReference type="Pfam" id="PF13545">
    <property type="entry name" value="HTH_Crp_2"/>
    <property type="match status" value="1"/>
</dbReference>
<comment type="caution">
    <text evidence="6">The sequence shown here is derived from an EMBL/GenBank/DDBJ whole genome shotgun (WGS) entry which is preliminary data.</text>
</comment>
<dbReference type="SUPFAM" id="SSF46785">
    <property type="entry name" value="Winged helix' DNA-binding domain"/>
    <property type="match status" value="1"/>
</dbReference>
<sequence length="232" mass="24954">MPSPSPRPTFWGTLGPPERAALRERGRDQSFPSRSVLVHEGDSSDHVMIIMAGWAKVSSAASDGHDVVLAVRGPGDLVAESALLSGRRRSATITALGPVLALVLTAERFAAFLERHPAAWQRVSDTFIRRLGDADHRLQAHVSASGGQRLAALLADLAELSAYHRPPGPNGAIEIGPPLSQEELGSWTDTSRETVARSLAVLRRRGLIHTGWRRITVLDVAGLRTYAASDLD</sequence>
<dbReference type="InterPro" id="IPR018490">
    <property type="entry name" value="cNMP-bd_dom_sf"/>
</dbReference>
<dbReference type="SMART" id="SM00100">
    <property type="entry name" value="cNMP"/>
    <property type="match status" value="1"/>
</dbReference>
<dbReference type="Gene3D" id="2.60.120.10">
    <property type="entry name" value="Jelly Rolls"/>
    <property type="match status" value="1"/>
</dbReference>
<dbReference type="AlphaFoldDB" id="A0A7W3LVW2"/>
<dbReference type="InterPro" id="IPR036390">
    <property type="entry name" value="WH_DNA-bd_sf"/>
</dbReference>
<proteinExistence type="predicted"/>
<dbReference type="PANTHER" id="PTHR24567:SF74">
    <property type="entry name" value="HTH-TYPE TRANSCRIPTIONAL REGULATOR ARCR"/>
    <property type="match status" value="1"/>
</dbReference>
<feature type="domain" description="Cyclic nucleotide-binding" evidence="4">
    <location>
        <begin position="10"/>
        <end position="130"/>
    </location>
</feature>
<dbReference type="Gene3D" id="1.10.10.10">
    <property type="entry name" value="Winged helix-like DNA-binding domain superfamily/Winged helix DNA-binding domain"/>
    <property type="match status" value="1"/>
</dbReference>
<evidence type="ECO:0000256" key="3">
    <source>
        <dbReference type="ARBA" id="ARBA00023163"/>
    </source>
</evidence>
<evidence type="ECO:0000259" key="5">
    <source>
        <dbReference type="PROSITE" id="PS51063"/>
    </source>
</evidence>
<keyword evidence="3" id="KW-0804">Transcription</keyword>
<dbReference type="InterPro" id="IPR000595">
    <property type="entry name" value="cNMP-bd_dom"/>
</dbReference>
<dbReference type="InterPro" id="IPR014710">
    <property type="entry name" value="RmlC-like_jellyroll"/>
</dbReference>
<dbReference type="InterPro" id="IPR036388">
    <property type="entry name" value="WH-like_DNA-bd_sf"/>
</dbReference>
<keyword evidence="7" id="KW-1185">Reference proteome</keyword>
<keyword evidence="1" id="KW-0805">Transcription regulation</keyword>
<dbReference type="EMBL" id="JACJIA010000011">
    <property type="protein sequence ID" value="MBA8955265.1"/>
    <property type="molecule type" value="Genomic_DNA"/>
</dbReference>
<organism evidence="6 7">
    <name type="scientific">Actinomadura namibiensis</name>
    <dbReference type="NCBI Taxonomy" id="182080"/>
    <lineage>
        <taxon>Bacteria</taxon>
        <taxon>Bacillati</taxon>
        <taxon>Actinomycetota</taxon>
        <taxon>Actinomycetes</taxon>
        <taxon>Streptosporangiales</taxon>
        <taxon>Thermomonosporaceae</taxon>
        <taxon>Actinomadura</taxon>
    </lineage>
</organism>
<dbReference type="GO" id="GO:0003677">
    <property type="term" value="F:DNA binding"/>
    <property type="evidence" value="ECO:0007669"/>
    <property type="project" value="UniProtKB-KW"/>
</dbReference>
<dbReference type="SMART" id="SM00419">
    <property type="entry name" value="HTH_CRP"/>
    <property type="match status" value="1"/>
</dbReference>
<dbReference type="InterPro" id="IPR050397">
    <property type="entry name" value="Env_Response_Regulators"/>
</dbReference>
<reference evidence="6 7" key="1">
    <citation type="submission" date="2020-08" db="EMBL/GenBank/DDBJ databases">
        <title>Genomic Encyclopedia of Type Strains, Phase IV (KMG-IV): sequencing the most valuable type-strain genomes for metagenomic binning, comparative biology and taxonomic classification.</title>
        <authorList>
            <person name="Goeker M."/>
        </authorList>
    </citation>
    <scope>NUCLEOTIDE SEQUENCE [LARGE SCALE GENOMIC DNA]</scope>
    <source>
        <strain evidence="6 7">DSM 44197</strain>
    </source>
</reference>
<evidence type="ECO:0000256" key="2">
    <source>
        <dbReference type="ARBA" id="ARBA00023125"/>
    </source>
</evidence>
<dbReference type="RefSeq" id="WP_182847271.1">
    <property type="nucleotide sequence ID" value="NZ_BAAALP010000002.1"/>
</dbReference>
<evidence type="ECO:0000259" key="4">
    <source>
        <dbReference type="PROSITE" id="PS50042"/>
    </source>
</evidence>
<accession>A0A7W3LVW2</accession>
<dbReference type="Pfam" id="PF00027">
    <property type="entry name" value="cNMP_binding"/>
    <property type="match status" value="1"/>
</dbReference>
<dbReference type="GO" id="GO:0005829">
    <property type="term" value="C:cytosol"/>
    <property type="evidence" value="ECO:0007669"/>
    <property type="project" value="TreeGrafter"/>
</dbReference>
<evidence type="ECO:0000313" key="6">
    <source>
        <dbReference type="EMBL" id="MBA8955265.1"/>
    </source>
</evidence>
<dbReference type="PROSITE" id="PS51063">
    <property type="entry name" value="HTH_CRP_2"/>
    <property type="match status" value="1"/>
</dbReference>
<evidence type="ECO:0000313" key="7">
    <source>
        <dbReference type="Proteomes" id="UP000572680"/>
    </source>
</evidence>
<gene>
    <name evidence="6" type="ORF">HNR61_006939</name>
</gene>
<dbReference type="PANTHER" id="PTHR24567">
    <property type="entry name" value="CRP FAMILY TRANSCRIPTIONAL REGULATORY PROTEIN"/>
    <property type="match status" value="1"/>
</dbReference>
<feature type="domain" description="HTH crp-type" evidence="5">
    <location>
        <begin position="144"/>
        <end position="221"/>
    </location>
</feature>
<dbReference type="PROSITE" id="PS50042">
    <property type="entry name" value="CNMP_BINDING_3"/>
    <property type="match status" value="1"/>
</dbReference>